<sequence length="292" mass="30112">MATYSAFFSSGLLAPQHVIDARSVLNMNITPTKQTSKLLYTKSPYLYSPAAPSSPSAIPDDSDVEDSEEREGTPTPGRIAAQAAAAATHPNSQLTNDSSYDIASEDATTAGIHSRSHSAASSSSAPRLRRRRSSLTVGASPMTAIKSATRTAEAAAQLQRRLSVNGRPRSGSVGGLLGGMPLEGQQDPSGAQAPSSSSLLGRMRSGSVGGANKGRILASGATASSRPVNGLSTGVIRPRRALRRAQTTGVPALAAPPPNAPLPALPPVPPAAAPLRRSRRSDSIDEEMIDAY</sequence>
<dbReference type="EMBL" id="ML208414">
    <property type="protein sequence ID" value="TFK66141.1"/>
    <property type="molecule type" value="Genomic_DNA"/>
</dbReference>
<proteinExistence type="predicted"/>
<evidence type="ECO:0000313" key="2">
    <source>
        <dbReference type="Proteomes" id="UP000308600"/>
    </source>
</evidence>
<protein>
    <submittedName>
        <fullName evidence="1">Uncharacterized protein</fullName>
    </submittedName>
</protein>
<evidence type="ECO:0000313" key="1">
    <source>
        <dbReference type="EMBL" id="TFK66141.1"/>
    </source>
</evidence>
<accession>A0ACD3AK87</accession>
<keyword evidence="2" id="KW-1185">Reference proteome</keyword>
<reference evidence="1 2" key="1">
    <citation type="journal article" date="2019" name="Nat. Ecol. Evol.">
        <title>Megaphylogeny resolves global patterns of mushroom evolution.</title>
        <authorList>
            <person name="Varga T."/>
            <person name="Krizsan K."/>
            <person name="Foldi C."/>
            <person name="Dima B."/>
            <person name="Sanchez-Garcia M."/>
            <person name="Sanchez-Ramirez S."/>
            <person name="Szollosi G.J."/>
            <person name="Szarkandi J.G."/>
            <person name="Papp V."/>
            <person name="Albert L."/>
            <person name="Andreopoulos W."/>
            <person name="Angelini C."/>
            <person name="Antonin V."/>
            <person name="Barry K.W."/>
            <person name="Bougher N.L."/>
            <person name="Buchanan P."/>
            <person name="Buyck B."/>
            <person name="Bense V."/>
            <person name="Catcheside P."/>
            <person name="Chovatia M."/>
            <person name="Cooper J."/>
            <person name="Damon W."/>
            <person name="Desjardin D."/>
            <person name="Finy P."/>
            <person name="Geml J."/>
            <person name="Haridas S."/>
            <person name="Hughes K."/>
            <person name="Justo A."/>
            <person name="Karasinski D."/>
            <person name="Kautmanova I."/>
            <person name="Kiss B."/>
            <person name="Kocsube S."/>
            <person name="Kotiranta H."/>
            <person name="LaButti K.M."/>
            <person name="Lechner B.E."/>
            <person name="Liimatainen K."/>
            <person name="Lipzen A."/>
            <person name="Lukacs Z."/>
            <person name="Mihaltcheva S."/>
            <person name="Morgado L.N."/>
            <person name="Niskanen T."/>
            <person name="Noordeloos M.E."/>
            <person name="Ohm R.A."/>
            <person name="Ortiz-Santana B."/>
            <person name="Ovrebo C."/>
            <person name="Racz N."/>
            <person name="Riley R."/>
            <person name="Savchenko A."/>
            <person name="Shiryaev A."/>
            <person name="Soop K."/>
            <person name="Spirin V."/>
            <person name="Szebenyi C."/>
            <person name="Tomsovsky M."/>
            <person name="Tulloss R.E."/>
            <person name="Uehling J."/>
            <person name="Grigoriev I.V."/>
            <person name="Vagvolgyi C."/>
            <person name="Papp T."/>
            <person name="Martin F.M."/>
            <person name="Miettinen O."/>
            <person name="Hibbett D.S."/>
            <person name="Nagy L.G."/>
        </authorList>
    </citation>
    <scope>NUCLEOTIDE SEQUENCE [LARGE SCALE GENOMIC DNA]</scope>
    <source>
        <strain evidence="1 2">NL-1719</strain>
    </source>
</reference>
<dbReference type="Proteomes" id="UP000308600">
    <property type="component" value="Unassembled WGS sequence"/>
</dbReference>
<name>A0ACD3AK87_9AGAR</name>
<gene>
    <name evidence="1" type="ORF">BDN72DRAFT_160747</name>
</gene>
<organism evidence="1 2">
    <name type="scientific">Pluteus cervinus</name>
    <dbReference type="NCBI Taxonomy" id="181527"/>
    <lineage>
        <taxon>Eukaryota</taxon>
        <taxon>Fungi</taxon>
        <taxon>Dikarya</taxon>
        <taxon>Basidiomycota</taxon>
        <taxon>Agaricomycotina</taxon>
        <taxon>Agaricomycetes</taxon>
        <taxon>Agaricomycetidae</taxon>
        <taxon>Agaricales</taxon>
        <taxon>Pluteineae</taxon>
        <taxon>Pluteaceae</taxon>
        <taxon>Pluteus</taxon>
    </lineage>
</organism>